<reference evidence="5 6" key="1">
    <citation type="submission" date="2021-11" db="EMBL/GenBank/DDBJ databases">
        <title>Aliifidinibius sp. nov., a new bacterium isolated from saline soil.</title>
        <authorList>
            <person name="Galisteo C."/>
            <person name="De La Haba R."/>
            <person name="Sanchez-Porro C."/>
            <person name="Ventosa A."/>
        </authorList>
    </citation>
    <scope>NUCLEOTIDE SEQUENCE [LARGE SCALE GENOMIC DNA]</scope>
    <source>
        <strain evidence="5 6">KACC 190600</strain>
    </source>
</reference>
<dbReference type="InterPro" id="IPR018060">
    <property type="entry name" value="HTH_AraC"/>
</dbReference>
<sequence length="182" mass="21142">MVCDRCISTVRRLLNDLGYEVNSVRLGEAVISETPAEDELHDNADKLRQDGFELIHKNQSALTEDVKSNLIGYLKRIENEVDPPKLSAFLSDKLHRNYSYLSNRFSKLEGTTIEQYMIRLKIERVKELLTYQEMTLSEIAWKLNYSSVQYLSNQFKKVTGQTVSDFRSELDELDRKSLDAIR</sequence>
<dbReference type="PANTHER" id="PTHR43280:SF28">
    <property type="entry name" value="HTH-TYPE TRANSCRIPTIONAL ACTIVATOR RHAS"/>
    <property type="match status" value="1"/>
</dbReference>
<keyword evidence="6" id="KW-1185">Reference proteome</keyword>
<dbReference type="InterPro" id="IPR009057">
    <property type="entry name" value="Homeodomain-like_sf"/>
</dbReference>
<dbReference type="RefSeq" id="WP_265789748.1">
    <property type="nucleotide sequence ID" value="NZ_JAJNDC010000002.1"/>
</dbReference>
<accession>A0ABT3PZC8</accession>
<organism evidence="5 6">
    <name type="scientific">Fodinibius salicampi</name>
    <dbReference type="NCBI Taxonomy" id="1920655"/>
    <lineage>
        <taxon>Bacteria</taxon>
        <taxon>Pseudomonadati</taxon>
        <taxon>Balneolota</taxon>
        <taxon>Balneolia</taxon>
        <taxon>Balneolales</taxon>
        <taxon>Balneolaceae</taxon>
        <taxon>Fodinibius</taxon>
    </lineage>
</organism>
<evidence type="ECO:0000259" key="4">
    <source>
        <dbReference type="PROSITE" id="PS01124"/>
    </source>
</evidence>
<feature type="domain" description="HTH araC/xylS-type" evidence="4">
    <location>
        <begin position="90"/>
        <end position="169"/>
    </location>
</feature>
<keyword evidence="2" id="KW-0238">DNA-binding</keyword>
<evidence type="ECO:0000313" key="6">
    <source>
        <dbReference type="Proteomes" id="UP001207337"/>
    </source>
</evidence>
<name>A0ABT3PZC8_9BACT</name>
<dbReference type="SUPFAM" id="SSF46689">
    <property type="entry name" value="Homeodomain-like"/>
    <property type="match status" value="1"/>
</dbReference>
<evidence type="ECO:0000256" key="2">
    <source>
        <dbReference type="ARBA" id="ARBA00023125"/>
    </source>
</evidence>
<evidence type="ECO:0000256" key="3">
    <source>
        <dbReference type="ARBA" id="ARBA00023163"/>
    </source>
</evidence>
<evidence type="ECO:0000256" key="1">
    <source>
        <dbReference type="ARBA" id="ARBA00023015"/>
    </source>
</evidence>
<comment type="caution">
    <text evidence="5">The sequence shown here is derived from an EMBL/GenBank/DDBJ whole genome shotgun (WGS) entry which is preliminary data.</text>
</comment>
<dbReference type="Gene3D" id="1.10.10.60">
    <property type="entry name" value="Homeodomain-like"/>
    <property type="match status" value="1"/>
</dbReference>
<dbReference type="EMBL" id="JAJNDC010000002">
    <property type="protein sequence ID" value="MCW9713220.1"/>
    <property type="molecule type" value="Genomic_DNA"/>
</dbReference>
<dbReference type="PANTHER" id="PTHR43280">
    <property type="entry name" value="ARAC-FAMILY TRANSCRIPTIONAL REGULATOR"/>
    <property type="match status" value="1"/>
</dbReference>
<dbReference type="Pfam" id="PF12833">
    <property type="entry name" value="HTH_18"/>
    <property type="match status" value="1"/>
</dbReference>
<dbReference type="PROSITE" id="PS01124">
    <property type="entry name" value="HTH_ARAC_FAMILY_2"/>
    <property type="match status" value="1"/>
</dbReference>
<keyword evidence="1" id="KW-0805">Transcription regulation</keyword>
<keyword evidence="3" id="KW-0804">Transcription</keyword>
<proteinExistence type="predicted"/>
<gene>
    <name evidence="5" type="ORF">LQ318_09915</name>
</gene>
<dbReference type="SMART" id="SM00342">
    <property type="entry name" value="HTH_ARAC"/>
    <property type="match status" value="1"/>
</dbReference>
<dbReference type="Proteomes" id="UP001207337">
    <property type="component" value="Unassembled WGS sequence"/>
</dbReference>
<protein>
    <submittedName>
        <fullName evidence="5">AraC family transcriptional regulator</fullName>
    </submittedName>
</protein>
<evidence type="ECO:0000313" key="5">
    <source>
        <dbReference type="EMBL" id="MCW9713220.1"/>
    </source>
</evidence>